<name>A0A645J5N6_9ZZZZ</name>
<evidence type="ECO:0000313" key="1">
    <source>
        <dbReference type="EMBL" id="MPN54773.1"/>
    </source>
</evidence>
<dbReference type="EMBL" id="VSSQ01123338">
    <property type="protein sequence ID" value="MPN54773.1"/>
    <property type="molecule type" value="Genomic_DNA"/>
</dbReference>
<sequence>MSQSNRTLSEQEIKEFTTKFNEVAREKYLRNHKDRIGDER</sequence>
<comment type="caution">
    <text evidence="1">The sequence shown here is derived from an EMBL/GenBank/DDBJ whole genome shotgun (WGS) entry which is preliminary data.</text>
</comment>
<accession>A0A645J5N6</accession>
<protein>
    <submittedName>
        <fullName evidence="1">Uncharacterized protein</fullName>
    </submittedName>
</protein>
<reference evidence="1" key="1">
    <citation type="submission" date="2019-08" db="EMBL/GenBank/DDBJ databases">
        <authorList>
            <person name="Kucharzyk K."/>
            <person name="Murdoch R.W."/>
            <person name="Higgins S."/>
            <person name="Loffler F."/>
        </authorList>
    </citation>
    <scope>NUCLEOTIDE SEQUENCE</scope>
</reference>
<proteinExistence type="predicted"/>
<gene>
    <name evidence="1" type="ORF">SDC9_202450</name>
</gene>
<organism evidence="1">
    <name type="scientific">bioreactor metagenome</name>
    <dbReference type="NCBI Taxonomy" id="1076179"/>
    <lineage>
        <taxon>unclassified sequences</taxon>
        <taxon>metagenomes</taxon>
        <taxon>ecological metagenomes</taxon>
    </lineage>
</organism>
<dbReference type="AlphaFoldDB" id="A0A645J5N6"/>